<keyword evidence="2" id="KW-0012">Acyltransferase</keyword>
<dbReference type="PANTHER" id="PTHR43877">
    <property type="entry name" value="AMINOALKYLPHOSPHONATE N-ACETYLTRANSFERASE-RELATED-RELATED"/>
    <property type="match status" value="1"/>
</dbReference>
<dbReference type="EMBL" id="BAABIS010000001">
    <property type="protein sequence ID" value="GAA4879162.1"/>
    <property type="molecule type" value="Genomic_DNA"/>
</dbReference>
<evidence type="ECO:0000256" key="2">
    <source>
        <dbReference type="ARBA" id="ARBA00023315"/>
    </source>
</evidence>
<feature type="region of interest" description="Disordered" evidence="3">
    <location>
        <begin position="1"/>
        <end position="27"/>
    </location>
</feature>
<dbReference type="Pfam" id="PF13508">
    <property type="entry name" value="Acetyltransf_7"/>
    <property type="match status" value="1"/>
</dbReference>
<dbReference type="CDD" id="cd04301">
    <property type="entry name" value="NAT_SF"/>
    <property type="match status" value="1"/>
</dbReference>
<keyword evidence="1" id="KW-0808">Transferase</keyword>
<gene>
    <name evidence="5" type="ORF">GCM10023235_69200</name>
</gene>
<keyword evidence="6" id="KW-1185">Reference proteome</keyword>
<dbReference type="PANTHER" id="PTHR43877:SF2">
    <property type="entry name" value="AMINOALKYLPHOSPHONATE N-ACETYLTRANSFERASE-RELATED"/>
    <property type="match status" value="1"/>
</dbReference>
<dbReference type="InterPro" id="IPR050832">
    <property type="entry name" value="Bact_Acetyltransf"/>
</dbReference>
<dbReference type="Gene3D" id="3.40.630.30">
    <property type="match status" value="1"/>
</dbReference>
<name>A0ABP9EK20_9ACTN</name>
<dbReference type="Proteomes" id="UP001501752">
    <property type="component" value="Unassembled WGS sequence"/>
</dbReference>
<dbReference type="InterPro" id="IPR000182">
    <property type="entry name" value="GNAT_dom"/>
</dbReference>
<sequence length="337" mass="36663">MHADCTRPRARCPGSDPSPEGANPVSTVRPATVDDAEAICDLLNQVDLLEIGRAETELHEVAADLRHPDVDLARDSWLLIGEDGRPVGYGLLRDPSGGGRLDLDQYVLPEQQAGALRLFELMEARAVERAAANGADRAVLHLLLNSAPTVDTAAMQDRGWQAVRRHHVLTRAVDPAADPAPAPLPGLTLRACRTEADRRTAHRLLQESFAEHFDFQPRGYEQWLADIDGAHADWTLTWIATLAGRGDVAVLRTRDDRAACGWASQLGVLADARGRGVGGHLLRWFFAQYAARGRDRVGLGVDTANRSGAPALYRRHGMAVDFAVDTWELTLPVPAVV</sequence>
<evidence type="ECO:0000313" key="6">
    <source>
        <dbReference type="Proteomes" id="UP001501752"/>
    </source>
</evidence>
<proteinExistence type="predicted"/>
<accession>A0ABP9EK20</accession>
<dbReference type="PROSITE" id="PS51186">
    <property type="entry name" value="GNAT"/>
    <property type="match status" value="1"/>
</dbReference>
<dbReference type="SUPFAM" id="SSF55729">
    <property type="entry name" value="Acyl-CoA N-acyltransferases (Nat)"/>
    <property type="match status" value="2"/>
</dbReference>
<reference evidence="6" key="1">
    <citation type="journal article" date="2019" name="Int. J. Syst. Evol. Microbiol.">
        <title>The Global Catalogue of Microorganisms (GCM) 10K type strain sequencing project: providing services to taxonomists for standard genome sequencing and annotation.</title>
        <authorList>
            <consortium name="The Broad Institute Genomics Platform"/>
            <consortium name="The Broad Institute Genome Sequencing Center for Infectious Disease"/>
            <person name="Wu L."/>
            <person name="Ma J."/>
        </authorList>
    </citation>
    <scope>NUCLEOTIDE SEQUENCE [LARGE SCALE GENOMIC DNA]</scope>
    <source>
        <strain evidence="6">JCM 13006</strain>
    </source>
</reference>
<dbReference type="InterPro" id="IPR016181">
    <property type="entry name" value="Acyl_CoA_acyltransferase"/>
</dbReference>
<evidence type="ECO:0000256" key="1">
    <source>
        <dbReference type="ARBA" id="ARBA00022679"/>
    </source>
</evidence>
<evidence type="ECO:0000256" key="3">
    <source>
        <dbReference type="SAM" id="MobiDB-lite"/>
    </source>
</evidence>
<organism evidence="5 6">
    <name type="scientific">Kitasatospora terrestris</name>
    <dbReference type="NCBI Taxonomy" id="258051"/>
    <lineage>
        <taxon>Bacteria</taxon>
        <taxon>Bacillati</taxon>
        <taxon>Actinomycetota</taxon>
        <taxon>Actinomycetes</taxon>
        <taxon>Kitasatosporales</taxon>
        <taxon>Streptomycetaceae</taxon>
        <taxon>Kitasatospora</taxon>
    </lineage>
</organism>
<evidence type="ECO:0000259" key="4">
    <source>
        <dbReference type="PROSITE" id="PS51186"/>
    </source>
</evidence>
<protein>
    <recommendedName>
        <fullName evidence="4">N-acetyltransferase domain-containing protein</fullName>
    </recommendedName>
</protein>
<evidence type="ECO:0000313" key="5">
    <source>
        <dbReference type="EMBL" id="GAA4879162.1"/>
    </source>
</evidence>
<comment type="caution">
    <text evidence="5">The sequence shown here is derived from an EMBL/GenBank/DDBJ whole genome shotgun (WGS) entry which is preliminary data.</text>
</comment>
<feature type="domain" description="N-acetyltransferase" evidence="4">
    <location>
        <begin position="187"/>
        <end position="337"/>
    </location>
</feature>